<comment type="caution">
    <text evidence="4">The sequence shown here is derived from an EMBL/GenBank/DDBJ whole genome shotgun (WGS) entry which is preliminary data.</text>
</comment>
<dbReference type="Gene3D" id="3.90.320.10">
    <property type="match status" value="1"/>
</dbReference>
<feature type="compositionally biased region" description="Basic and acidic residues" evidence="2">
    <location>
        <begin position="133"/>
        <end position="142"/>
    </location>
</feature>
<dbReference type="EMBL" id="CAJNRD030001120">
    <property type="protein sequence ID" value="CAG5093123.1"/>
    <property type="molecule type" value="Genomic_DNA"/>
</dbReference>
<feature type="compositionally biased region" description="Basic and acidic residues" evidence="2">
    <location>
        <begin position="152"/>
        <end position="163"/>
    </location>
</feature>
<feature type="region of interest" description="Disordered" evidence="2">
    <location>
        <begin position="545"/>
        <end position="565"/>
    </location>
</feature>
<dbReference type="InterPro" id="IPR011604">
    <property type="entry name" value="PDDEXK-like_dom_sf"/>
</dbReference>
<dbReference type="Pfam" id="PF09588">
    <property type="entry name" value="YqaJ"/>
    <property type="match status" value="1"/>
</dbReference>
<evidence type="ECO:0000256" key="1">
    <source>
        <dbReference type="PROSITE-ProRule" id="PRU00325"/>
    </source>
</evidence>
<proteinExistence type="predicted"/>
<evidence type="ECO:0000313" key="4">
    <source>
        <dbReference type="EMBL" id="CAG5093123.1"/>
    </source>
</evidence>
<reference evidence="4" key="1">
    <citation type="submission" date="2021-04" db="EMBL/GenBank/DDBJ databases">
        <authorList>
            <person name="Chebbi M.A.C M."/>
        </authorList>
    </citation>
    <scope>NUCLEOTIDE SEQUENCE</scope>
</reference>
<dbReference type="CDD" id="cd22343">
    <property type="entry name" value="PDDEXK_lambda_exonuclease-like"/>
    <property type="match status" value="1"/>
</dbReference>
<keyword evidence="1" id="KW-0863">Zinc-finger</keyword>
<feature type="region of interest" description="Disordered" evidence="2">
    <location>
        <begin position="133"/>
        <end position="175"/>
    </location>
</feature>
<dbReference type="Proteomes" id="UP000786811">
    <property type="component" value="Unassembled WGS sequence"/>
</dbReference>
<protein>
    <recommendedName>
        <fullName evidence="3">SWIM-type domain-containing protein</fullName>
    </recommendedName>
</protein>
<keyword evidence="1" id="KW-0862">Zinc</keyword>
<dbReference type="PANTHER" id="PTHR47526">
    <property type="entry name" value="ATP-DEPENDENT DNA HELICASE"/>
    <property type="match status" value="1"/>
</dbReference>
<keyword evidence="5" id="KW-1185">Reference proteome</keyword>
<feature type="compositionally biased region" description="Basic and acidic residues" evidence="2">
    <location>
        <begin position="1"/>
        <end position="12"/>
    </location>
</feature>
<feature type="region of interest" description="Disordered" evidence="2">
    <location>
        <begin position="1"/>
        <end position="57"/>
    </location>
</feature>
<dbReference type="PROSITE" id="PS50966">
    <property type="entry name" value="ZF_SWIM"/>
    <property type="match status" value="1"/>
</dbReference>
<feature type="compositionally biased region" description="Low complexity" evidence="2">
    <location>
        <begin position="30"/>
        <end position="41"/>
    </location>
</feature>
<accession>A0A8J2HBM1</accession>
<dbReference type="OrthoDB" id="7603506at2759"/>
<keyword evidence="1" id="KW-0479">Metal-binding</keyword>
<evidence type="ECO:0000313" key="5">
    <source>
        <dbReference type="Proteomes" id="UP000786811"/>
    </source>
</evidence>
<dbReference type="AlphaFoldDB" id="A0A8J2HBM1"/>
<feature type="region of interest" description="Disordered" evidence="2">
    <location>
        <begin position="318"/>
        <end position="375"/>
    </location>
</feature>
<dbReference type="InterPro" id="IPR007527">
    <property type="entry name" value="Znf_SWIM"/>
</dbReference>
<evidence type="ECO:0000256" key="2">
    <source>
        <dbReference type="SAM" id="MobiDB-lite"/>
    </source>
</evidence>
<dbReference type="GO" id="GO:0008270">
    <property type="term" value="F:zinc ion binding"/>
    <property type="evidence" value="ECO:0007669"/>
    <property type="project" value="UniProtKB-KW"/>
</dbReference>
<feature type="compositionally biased region" description="Acidic residues" evidence="2">
    <location>
        <begin position="343"/>
        <end position="375"/>
    </location>
</feature>
<sequence length="814" mass="94540">MLKLKRQSENQRRKNKVNNMRQRRNEDRSMINTSSSESGSENNEKSDNMRISSKLRQRKYLSITKNSMKHKNRMKNYHASSNFKEKHKIYEKIRLSDFDEHEKHLVKVKISQKQKLKNPEQRRIHQKRLIKAQEQRLQDPQKRKTHQNRLKKAQEQRLKDSQKRKIHQNRLKKAQERRLQDVNKRKIHRLRLKLAQSTLTHLEERFICPRIPFMMIRAVINGGQYLVKGRAVNVPTNVETSVSILPRVQSEAMVIPICFRRKKLFESIVMFENVRPKAIEKAPNILKNSEVYKHCKIKLDFSRIKNIQKFQFNNEIKKGSITNQNSNKNSNSNHNNINRNNDDDNDDDDNEDDDDDNDENSSSDEDEPANDEDESTLLMTQAIIFAPGEGEKPVSLFDKFTEALSFIKIYGGKLIQKPKNISYQNWIKSEIMRSDRKCASITKFLQENDDDDKVTDNDLMRLWAKIQSSFKVTTTYDVVIGLNEDGYIINAVCQCPASESLNCSHIVALLFTLEEYTLQYGFESLTCTSKIKEWNQGRKTGNNPSSIITAEYQKSKSTKNSSENDEKKNLIQLKIEKLQNNLSSSTLGPFEIELEQNSPSWLNAQRYRITASDCKSFYTSKDLTNLINTKLWLETQDISHLPAIAYGRENESTAIQEYLASINRTQIIRPGLIVNTKFPGLGCSPDGLIFENNELLYCIEIKCPYTLKNCSPLTLAGVKNPNNLCYTVKNDQIALIRNHTYYYQVQLTLAILELQYCEFIVWTPKNGFVVEKISGDENFIKALTTKLCKVHNILAMEFFEIRLPQKLPLLVINV</sequence>
<dbReference type="InterPro" id="IPR046700">
    <property type="entry name" value="DUF6570"/>
</dbReference>
<dbReference type="PANTHER" id="PTHR47526:SF3">
    <property type="entry name" value="PHD-TYPE DOMAIN-CONTAINING PROTEIN"/>
    <property type="match status" value="1"/>
</dbReference>
<dbReference type="InterPro" id="IPR011335">
    <property type="entry name" value="Restrct_endonuc-II-like"/>
</dbReference>
<feature type="domain" description="SWIM-type" evidence="3">
    <location>
        <begin position="476"/>
        <end position="514"/>
    </location>
</feature>
<dbReference type="GO" id="GO:0006281">
    <property type="term" value="P:DNA repair"/>
    <property type="evidence" value="ECO:0007669"/>
    <property type="project" value="UniProtKB-ARBA"/>
</dbReference>
<dbReference type="SUPFAM" id="SSF52980">
    <property type="entry name" value="Restriction endonuclease-like"/>
    <property type="match status" value="1"/>
</dbReference>
<dbReference type="Pfam" id="PF20209">
    <property type="entry name" value="DUF6570"/>
    <property type="match status" value="1"/>
</dbReference>
<dbReference type="InterPro" id="IPR019080">
    <property type="entry name" value="YqaJ_viral_recombinase"/>
</dbReference>
<gene>
    <name evidence="4" type="ORF">HICCMSTLAB_LOCUS6599</name>
</gene>
<evidence type="ECO:0000259" key="3">
    <source>
        <dbReference type="PROSITE" id="PS50966"/>
    </source>
</evidence>
<name>A0A8J2HBM1_COTCN</name>
<organism evidence="4 5">
    <name type="scientific">Cotesia congregata</name>
    <name type="common">Parasitoid wasp</name>
    <name type="synonym">Apanteles congregatus</name>
    <dbReference type="NCBI Taxonomy" id="51543"/>
    <lineage>
        <taxon>Eukaryota</taxon>
        <taxon>Metazoa</taxon>
        <taxon>Ecdysozoa</taxon>
        <taxon>Arthropoda</taxon>
        <taxon>Hexapoda</taxon>
        <taxon>Insecta</taxon>
        <taxon>Pterygota</taxon>
        <taxon>Neoptera</taxon>
        <taxon>Endopterygota</taxon>
        <taxon>Hymenoptera</taxon>
        <taxon>Apocrita</taxon>
        <taxon>Ichneumonoidea</taxon>
        <taxon>Braconidae</taxon>
        <taxon>Microgastrinae</taxon>
        <taxon>Cotesia</taxon>
    </lineage>
</organism>
<feature type="compositionally biased region" description="Low complexity" evidence="2">
    <location>
        <begin position="323"/>
        <end position="339"/>
    </location>
</feature>